<keyword evidence="2 7" id="KW-0378">Hydrolase</keyword>
<dbReference type="GO" id="GO:0005975">
    <property type="term" value="P:carbohydrate metabolic process"/>
    <property type="evidence" value="ECO:0007669"/>
    <property type="project" value="InterPro"/>
</dbReference>
<evidence type="ECO:0000259" key="5">
    <source>
        <dbReference type="Pfam" id="PF02836"/>
    </source>
</evidence>
<dbReference type="InterPro" id="IPR013783">
    <property type="entry name" value="Ig-like_fold"/>
</dbReference>
<dbReference type="InterPro" id="IPR008979">
    <property type="entry name" value="Galactose-bd-like_sf"/>
</dbReference>
<dbReference type="Pfam" id="PF02836">
    <property type="entry name" value="Glyco_hydro_2_C"/>
    <property type="match status" value="1"/>
</dbReference>
<dbReference type="InterPro" id="IPR006104">
    <property type="entry name" value="Glyco_hydro_2_N"/>
</dbReference>
<keyword evidence="3 7" id="KW-0326">Glycosidase</keyword>
<dbReference type="GO" id="GO:0004565">
    <property type="term" value="F:beta-galactosidase activity"/>
    <property type="evidence" value="ECO:0007669"/>
    <property type="project" value="UniProtKB-EC"/>
</dbReference>
<sequence>MWNFAFDDEDRGKEERWYERPDFADKQIVVPFVYQCAASTIADLSYHPILWYSRLVAYEEDAENLRSYLCFAAVDHEAEVWVNGRFMGSHRGGYTPFSFDVTDALHRGADNLVVVRCEDRNDCSQVRGKQYWKTENDRCWYTPSSGIWQTVWLEKRPMVHISSFELESDIDTSMLSVRVILNRKPHQPCSLTVELSKDGVCVQHVVLSMHEQNSQWKIPVLEDDYIDEIHYWSPESPSLYDIDFALDCDQQVDEVHTYFGMRKISIRDGHVLLNNKPFYQRLVLDQAYWEETLLTAPSDEAFKQDIERIKQMGFNGVRMHQKIEDSRFYYWADVLGLVVWAELPSTYSFNPVARQLSIESLTAFIERDRNHPSIICWVPLNESWGVRNIYANEEQQRFAVALYHLVKMLDGSRMVNTNDGWEQVSSDLCGVHDYIPDGERFSHVWKDLESLLEGTAQGRMIYASGYSYANQPIMVTEFGGIAFNADMVGSHWGYAGGVEDERQFLSRLRSLITAIRSKKEIQGFCYTQLTDVMQEVNGLLRIDRTPKCSLEEMRNIITS</sequence>
<dbReference type="PANTHER" id="PTHR42732">
    <property type="entry name" value="BETA-GALACTOSIDASE"/>
    <property type="match status" value="1"/>
</dbReference>
<dbReference type="PRINTS" id="PR00132">
    <property type="entry name" value="GLHYDRLASE2"/>
</dbReference>
<dbReference type="InterPro" id="IPR006103">
    <property type="entry name" value="Glyco_hydro_2_cat"/>
</dbReference>
<dbReference type="AlphaFoldDB" id="A0A645BFZ3"/>
<dbReference type="SUPFAM" id="SSF49785">
    <property type="entry name" value="Galactose-binding domain-like"/>
    <property type="match status" value="1"/>
</dbReference>
<evidence type="ECO:0000256" key="2">
    <source>
        <dbReference type="ARBA" id="ARBA00022801"/>
    </source>
</evidence>
<dbReference type="Gene3D" id="2.60.40.10">
    <property type="entry name" value="Immunoglobulins"/>
    <property type="match status" value="1"/>
</dbReference>
<dbReference type="Pfam" id="PF00703">
    <property type="entry name" value="Glyco_hydro_2"/>
    <property type="match status" value="1"/>
</dbReference>
<dbReference type="Pfam" id="PF02837">
    <property type="entry name" value="Glyco_hydro_2_N"/>
    <property type="match status" value="1"/>
</dbReference>
<dbReference type="InterPro" id="IPR051913">
    <property type="entry name" value="GH2_Domain-Containing"/>
</dbReference>
<dbReference type="PANTHER" id="PTHR42732:SF2">
    <property type="entry name" value="BETA-MANNOSIDASE"/>
    <property type="match status" value="1"/>
</dbReference>
<reference evidence="7" key="1">
    <citation type="submission" date="2019-08" db="EMBL/GenBank/DDBJ databases">
        <authorList>
            <person name="Kucharzyk K."/>
            <person name="Murdoch R.W."/>
            <person name="Higgins S."/>
            <person name="Loffler F."/>
        </authorList>
    </citation>
    <scope>NUCLEOTIDE SEQUENCE</scope>
</reference>
<dbReference type="InterPro" id="IPR006101">
    <property type="entry name" value="Glyco_hydro_2"/>
</dbReference>
<feature type="domain" description="Glycoside hydrolase family 2 immunoglobulin-like beta-sandwich" evidence="4">
    <location>
        <begin position="159"/>
        <end position="262"/>
    </location>
</feature>
<dbReference type="Gene3D" id="2.60.120.260">
    <property type="entry name" value="Galactose-binding domain-like"/>
    <property type="match status" value="1"/>
</dbReference>
<feature type="domain" description="Glycosyl hydrolases family 2 sugar binding" evidence="6">
    <location>
        <begin position="2"/>
        <end position="157"/>
    </location>
</feature>
<comment type="caution">
    <text evidence="7">The sequence shown here is derived from an EMBL/GenBank/DDBJ whole genome shotgun (WGS) entry which is preliminary data.</text>
</comment>
<dbReference type="SUPFAM" id="SSF51445">
    <property type="entry name" value="(Trans)glycosidases"/>
    <property type="match status" value="1"/>
</dbReference>
<evidence type="ECO:0000256" key="1">
    <source>
        <dbReference type="ARBA" id="ARBA00007401"/>
    </source>
</evidence>
<dbReference type="EC" id="3.2.1.23" evidence="7"/>
<evidence type="ECO:0000259" key="6">
    <source>
        <dbReference type="Pfam" id="PF02837"/>
    </source>
</evidence>
<dbReference type="InterPro" id="IPR036156">
    <property type="entry name" value="Beta-gal/glucu_dom_sf"/>
</dbReference>
<dbReference type="InterPro" id="IPR017853">
    <property type="entry name" value="GH"/>
</dbReference>
<evidence type="ECO:0000313" key="7">
    <source>
        <dbReference type="EMBL" id="MPM64252.1"/>
    </source>
</evidence>
<gene>
    <name evidence="7" type="primary">ebgA_6</name>
    <name evidence="7" type="ORF">SDC9_111138</name>
</gene>
<dbReference type="Gene3D" id="3.20.20.80">
    <property type="entry name" value="Glycosidases"/>
    <property type="match status" value="1"/>
</dbReference>
<proteinExistence type="inferred from homology"/>
<accession>A0A645BFZ3</accession>
<name>A0A645BFZ3_9ZZZZ</name>
<evidence type="ECO:0000259" key="4">
    <source>
        <dbReference type="Pfam" id="PF00703"/>
    </source>
</evidence>
<dbReference type="InterPro" id="IPR006102">
    <property type="entry name" value="Ig-like_GH2"/>
</dbReference>
<comment type="similarity">
    <text evidence="1">Belongs to the glycosyl hydrolase 2 family.</text>
</comment>
<organism evidence="7">
    <name type="scientific">bioreactor metagenome</name>
    <dbReference type="NCBI Taxonomy" id="1076179"/>
    <lineage>
        <taxon>unclassified sequences</taxon>
        <taxon>metagenomes</taxon>
        <taxon>ecological metagenomes</taxon>
    </lineage>
</organism>
<evidence type="ECO:0000256" key="3">
    <source>
        <dbReference type="ARBA" id="ARBA00023295"/>
    </source>
</evidence>
<dbReference type="EMBL" id="VSSQ01019847">
    <property type="protein sequence ID" value="MPM64252.1"/>
    <property type="molecule type" value="Genomic_DNA"/>
</dbReference>
<dbReference type="SUPFAM" id="SSF49303">
    <property type="entry name" value="beta-Galactosidase/glucuronidase domain"/>
    <property type="match status" value="1"/>
</dbReference>
<protein>
    <submittedName>
        <fullName evidence="7">Evolved beta-galactosidase subunit alpha</fullName>
        <ecNumber evidence="7">3.2.1.23</ecNumber>
    </submittedName>
</protein>
<feature type="domain" description="Glycoside hydrolase family 2 catalytic" evidence="5">
    <location>
        <begin position="264"/>
        <end position="557"/>
    </location>
</feature>